<dbReference type="Proteomes" id="UP000184363">
    <property type="component" value="Unassembled WGS sequence"/>
</dbReference>
<dbReference type="STRING" id="1848.SAMN05443637_12455"/>
<sequence length="224" mass="23116">MTAVGVRPYQRRRRGPIVALVSVLAVLAAITWTTVLLTSTTGTGLRSCPSPADGAPIGEVLAGDALDDVNPVPAEDVQVRVLNAGGQRGQANLVAAQLKEWGFTEASPPANDPRFPDGDMECVGQLRFGAAGEAAASTLTLVLPCVELVRDGREDATVDVSVGTAFGDLNPRRFSAGLAVLEELAEPQQGTTGATNADPEGQGEGPTAPAADPALLQKARDHRC</sequence>
<dbReference type="EMBL" id="FRAP01000024">
    <property type="protein sequence ID" value="SHL31543.1"/>
    <property type="molecule type" value="Genomic_DNA"/>
</dbReference>
<dbReference type="Pfam" id="PF13399">
    <property type="entry name" value="LytR_C"/>
    <property type="match status" value="1"/>
</dbReference>
<dbReference type="AlphaFoldDB" id="A0A1M6ZMG8"/>
<gene>
    <name evidence="4" type="ORF">SAMN05443637_12455</name>
</gene>
<reference evidence="4 5" key="1">
    <citation type="submission" date="2016-11" db="EMBL/GenBank/DDBJ databases">
        <authorList>
            <person name="Jaros S."/>
            <person name="Januszkiewicz K."/>
            <person name="Wedrychowicz H."/>
        </authorList>
    </citation>
    <scope>NUCLEOTIDE SEQUENCE [LARGE SCALE GENOMIC DNA]</scope>
    <source>
        <strain evidence="4 5">DSM 43832</strain>
    </source>
</reference>
<dbReference type="Gene3D" id="3.30.70.2390">
    <property type="match status" value="1"/>
</dbReference>
<evidence type="ECO:0000256" key="1">
    <source>
        <dbReference type="SAM" id="MobiDB-lite"/>
    </source>
</evidence>
<protein>
    <submittedName>
        <fullName evidence="4">LytR cell envelope-related transcriptional attenuator</fullName>
    </submittedName>
</protein>
<feature type="transmembrane region" description="Helical" evidence="2">
    <location>
        <begin position="17"/>
        <end position="37"/>
    </location>
</feature>
<dbReference type="InterPro" id="IPR027381">
    <property type="entry name" value="LytR/CpsA/Psr_C"/>
</dbReference>
<dbReference type="NCBIfam" id="NF035953">
    <property type="entry name" value="integrity_Cei"/>
    <property type="match status" value="1"/>
</dbReference>
<keyword evidence="5" id="KW-1185">Reference proteome</keyword>
<feature type="domain" description="LytR/CpsA/Psr regulator C-terminal" evidence="3">
    <location>
        <begin position="76"/>
        <end position="166"/>
    </location>
</feature>
<dbReference type="OrthoDB" id="5194885at2"/>
<evidence type="ECO:0000259" key="3">
    <source>
        <dbReference type="Pfam" id="PF13399"/>
    </source>
</evidence>
<name>A0A1M6ZMG8_PSETH</name>
<feature type="region of interest" description="Disordered" evidence="1">
    <location>
        <begin position="186"/>
        <end position="224"/>
    </location>
</feature>
<accession>A0A1M6ZMG8</accession>
<evidence type="ECO:0000313" key="4">
    <source>
        <dbReference type="EMBL" id="SHL31543.1"/>
    </source>
</evidence>
<organism evidence="4 5">
    <name type="scientific">Pseudonocardia thermophila</name>
    <dbReference type="NCBI Taxonomy" id="1848"/>
    <lineage>
        <taxon>Bacteria</taxon>
        <taxon>Bacillati</taxon>
        <taxon>Actinomycetota</taxon>
        <taxon>Actinomycetes</taxon>
        <taxon>Pseudonocardiales</taxon>
        <taxon>Pseudonocardiaceae</taxon>
        <taxon>Pseudonocardia</taxon>
    </lineage>
</organism>
<evidence type="ECO:0000256" key="2">
    <source>
        <dbReference type="SAM" id="Phobius"/>
    </source>
</evidence>
<dbReference type="RefSeq" id="WP_073459906.1">
    <property type="nucleotide sequence ID" value="NZ_CALGVN010000007.1"/>
</dbReference>
<proteinExistence type="predicted"/>
<keyword evidence="2" id="KW-0812">Transmembrane</keyword>
<evidence type="ECO:0000313" key="5">
    <source>
        <dbReference type="Proteomes" id="UP000184363"/>
    </source>
</evidence>
<keyword evidence="2" id="KW-0472">Membrane</keyword>
<keyword evidence="2" id="KW-1133">Transmembrane helix</keyword>